<dbReference type="InterPro" id="IPR015943">
    <property type="entry name" value="WD40/YVTN_repeat-like_dom_sf"/>
</dbReference>
<protein>
    <submittedName>
        <fullName evidence="2">PQQ-binding-like beta-propeller repeat protein</fullName>
    </submittedName>
</protein>
<dbReference type="EMBL" id="CP136137">
    <property type="protein sequence ID" value="WYY08342.1"/>
    <property type="molecule type" value="Genomic_DNA"/>
</dbReference>
<proteinExistence type="predicted"/>
<reference evidence="2 3" key="1">
    <citation type="journal article" date="2023" name="Virus Evol.">
        <title>Computational host range prediction-The good, the bad, and the ugly.</title>
        <authorList>
            <person name="Howell A.A."/>
            <person name="Versoza C.J."/>
            <person name="Pfeifer S.P."/>
        </authorList>
    </citation>
    <scope>NUCLEOTIDE SEQUENCE [LARGE SCALE GENOMIC DNA]</scope>
    <source>
        <strain evidence="2 3">1610/1b</strain>
    </source>
</reference>
<keyword evidence="1" id="KW-0812">Transmembrane</keyword>
<dbReference type="RefSeq" id="WP_244885385.1">
    <property type="nucleotide sequence ID" value="NZ_CP136137.1"/>
</dbReference>
<dbReference type="InterPro" id="IPR011047">
    <property type="entry name" value="Quinoprotein_ADH-like_sf"/>
</dbReference>
<sequence>MRSTPPPPTGVVARPADPAAVTWLTDRMSLRALLHRLPFGMPAVAAVGAVALVVTAGVVLSGAPATAPHASAQGVLANYAAAPDDAWTLDDTQLPGAGGQGAITVAATVGHDWLISYPVGFKHEFMLVDSRSGRPQWDAPIDAGFGGCGITAAGEIGCAIRLQIDGPKNGFYLADRSTGELTGVADADDTATVLGFGQNFVHVNQSGYQVSLRTPTGEILWSRTFAAAARVGIAHGALVVATADGASFVVDQHDGTDRIACTQCSIDSFLTGITVTRTALGAESVTFYPATDTGIADRPSGTAKDSSLVHGPSTYPVIAPAGEGSSLEAAGRYEVVDPRTGEALWQIADPNLSKAGARPCGSTVSVARKDRSRVFFDLIDGGRRGALPAPALDAPDANIDNAACLGASNDVVVFANANQLTAYNVDSSGVDSSGVDAGRPAWTRPILGSAENVDGTIVLRQGSTLTALRP</sequence>
<keyword evidence="1" id="KW-1133">Transmembrane helix</keyword>
<evidence type="ECO:0000313" key="2">
    <source>
        <dbReference type="EMBL" id="WYY08342.1"/>
    </source>
</evidence>
<evidence type="ECO:0000313" key="3">
    <source>
        <dbReference type="Proteomes" id="UP001479933"/>
    </source>
</evidence>
<evidence type="ECO:0000256" key="1">
    <source>
        <dbReference type="SAM" id="Phobius"/>
    </source>
</evidence>
<accession>A0ABZ2U437</accession>
<feature type="transmembrane region" description="Helical" evidence="1">
    <location>
        <begin position="37"/>
        <end position="60"/>
    </location>
</feature>
<dbReference type="Proteomes" id="UP001479933">
    <property type="component" value="Chromosome"/>
</dbReference>
<dbReference type="SUPFAM" id="SSF50998">
    <property type="entry name" value="Quinoprotein alcohol dehydrogenase-like"/>
    <property type="match status" value="1"/>
</dbReference>
<dbReference type="Gene3D" id="2.130.10.10">
    <property type="entry name" value="YVTN repeat-like/Quinoprotein amine dehydrogenase"/>
    <property type="match status" value="1"/>
</dbReference>
<keyword evidence="1" id="KW-0472">Membrane</keyword>
<keyword evidence="3" id="KW-1185">Reference proteome</keyword>
<gene>
    <name evidence="2" type="ORF">RVF87_04505</name>
</gene>
<organism evidence="2 3">
    <name type="scientific">Gordonia hydrophobica</name>
    <dbReference type="NCBI Taxonomy" id="40516"/>
    <lineage>
        <taxon>Bacteria</taxon>
        <taxon>Bacillati</taxon>
        <taxon>Actinomycetota</taxon>
        <taxon>Actinomycetes</taxon>
        <taxon>Mycobacteriales</taxon>
        <taxon>Gordoniaceae</taxon>
        <taxon>Gordonia</taxon>
    </lineage>
</organism>
<name>A0ABZ2U437_9ACTN</name>